<reference evidence="1" key="1">
    <citation type="submission" date="2019-10" db="EMBL/GenBank/DDBJ databases">
        <title>Conservation and host-specific expression of non-tandemly repeated heterogenous ribosome RNA gene in arbuscular mycorrhizal fungi.</title>
        <authorList>
            <person name="Maeda T."/>
            <person name="Kobayashi Y."/>
            <person name="Nakagawa T."/>
            <person name="Ezawa T."/>
            <person name="Yamaguchi K."/>
            <person name="Bino T."/>
            <person name="Nishimoto Y."/>
            <person name="Shigenobu S."/>
            <person name="Kawaguchi M."/>
        </authorList>
    </citation>
    <scope>NUCLEOTIDE SEQUENCE</scope>
    <source>
        <strain evidence="1">HR1</strain>
    </source>
</reference>
<gene>
    <name evidence="1" type="ORF">RCL2_002358200</name>
</gene>
<evidence type="ECO:0000313" key="2">
    <source>
        <dbReference type="Proteomes" id="UP000615446"/>
    </source>
</evidence>
<accession>A0A8H3M1H2</accession>
<sequence length="87" mass="9969">MTVKSTWMECLKFSALTSVSHEMNSYKDAARGISKVRACLQGNYHDIFLRAAMKLFSKQDLNHSLTSENIVAKEIFVYQSDCKNNHH</sequence>
<organism evidence="1 2">
    <name type="scientific">Rhizophagus clarus</name>
    <dbReference type="NCBI Taxonomy" id="94130"/>
    <lineage>
        <taxon>Eukaryota</taxon>
        <taxon>Fungi</taxon>
        <taxon>Fungi incertae sedis</taxon>
        <taxon>Mucoromycota</taxon>
        <taxon>Glomeromycotina</taxon>
        <taxon>Glomeromycetes</taxon>
        <taxon>Glomerales</taxon>
        <taxon>Glomeraceae</taxon>
        <taxon>Rhizophagus</taxon>
    </lineage>
</organism>
<name>A0A8H3M1H2_9GLOM</name>
<evidence type="ECO:0000313" key="1">
    <source>
        <dbReference type="EMBL" id="GES96992.1"/>
    </source>
</evidence>
<comment type="caution">
    <text evidence="1">The sequence shown here is derived from an EMBL/GenBank/DDBJ whole genome shotgun (WGS) entry which is preliminary data.</text>
</comment>
<dbReference type="Proteomes" id="UP000615446">
    <property type="component" value="Unassembled WGS sequence"/>
</dbReference>
<dbReference type="AlphaFoldDB" id="A0A8H3M1H2"/>
<proteinExistence type="predicted"/>
<dbReference type="EMBL" id="BLAL01000254">
    <property type="protein sequence ID" value="GES96992.1"/>
    <property type="molecule type" value="Genomic_DNA"/>
</dbReference>
<protein>
    <submittedName>
        <fullName evidence="1">Uncharacterized protein</fullName>
    </submittedName>
</protein>